<feature type="transmembrane region" description="Helical" evidence="5">
    <location>
        <begin position="119"/>
        <end position="138"/>
    </location>
</feature>
<dbReference type="PANTHER" id="PTHR16950">
    <property type="entry name" value="ZINC TRANSPORTER SLC39A7 HISTIDINE-RICH MEMBRANE PROTEIN KE4"/>
    <property type="match status" value="1"/>
</dbReference>
<evidence type="ECO:0000256" key="1">
    <source>
        <dbReference type="ARBA" id="ARBA00004141"/>
    </source>
</evidence>
<keyword evidence="2 5" id="KW-0812">Transmembrane</keyword>
<reference evidence="6" key="1">
    <citation type="journal article" date="2014" name="ISME J.">
        <title>Genetic and functional properties of uncultivated MCG archaea assessed by metagenome and gene expression analyses.</title>
        <authorList>
            <person name="Meng J."/>
            <person name="Xu J."/>
            <person name="Qin D."/>
            <person name="He Y."/>
            <person name="Xiao X."/>
            <person name="Wang F."/>
        </authorList>
    </citation>
    <scope>NUCLEOTIDE SEQUENCE</scope>
</reference>
<keyword evidence="3 5" id="KW-1133">Transmembrane helix</keyword>
<comment type="subcellular location">
    <subcellularLocation>
        <location evidence="1">Membrane</location>
        <topology evidence="1">Multi-pass membrane protein</topology>
    </subcellularLocation>
</comment>
<proteinExistence type="predicted"/>
<sequence length="241" mass="26376">MSVVIVSLISLVGVLTFSLKEEYLKKTLLYLVSFSAGGLFGDAFIHLIPKATGKNGFGLHMSLYILFGIIVSFTVEKFLQWRHCHIPTSEEHPHSFAYMNLFGDAVHNFIDGLIIGGSYLASIPLGVATTVAVVFHEIPQEIGDFGVLMYGGFNKSRAIFFNFSTALTAIFGAIVALSLGFLIQDFTPCLIPFAAGNFIYVAGSDLIPELRREEPRLLKSALQLTAFVLGVLVLFSLVFLE</sequence>
<keyword evidence="4 5" id="KW-0472">Membrane</keyword>
<evidence type="ECO:0000256" key="2">
    <source>
        <dbReference type="ARBA" id="ARBA00022692"/>
    </source>
</evidence>
<evidence type="ECO:0000256" key="3">
    <source>
        <dbReference type="ARBA" id="ARBA00022989"/>
    </source>
</evidence>
<dbReference type="GO" id="GO:0005385">
    <property type="term" value="F:zinc ion transmembrane transporter activity"/>
    <property type="evidence" value="ECO:0007669"/>
    <property type="project" value="TreeGrafter"/>
</dbReference>
<dbReference type="EMBL" id="KF439061">
    <property type="protein sequence ID" value="AHM02056.1"/>
    <property type="molecule type" value="Genomic_DNA"/>
</dbReference>
<dbReference type="AlphaFoldDB" id="W8SHX3"/>
<dbReference type="GO" id="GO:0016020">
    <property type="term" value="C:membrane"/>
    <property type="evidence" value="ECO:0007669"/>
    <property type="project" value="UniProtKB-SubCell"/>
</dbReference>
<organism evidence="6">
    <name type="scientific">uncultured miscellaneous Crenarchaeota group</name>
    <dbReference type="NCBI Taxonomy" id="1368239"/>
    <lineage>
        <taxon>Archaea</taxon>
        <taxon>Candidatus Bathyarchaeota</taxon>
        <taxon>environmental samples</taxon>
    </lineage>
</organism>
<protein>
    <submittedName>
        <fullName evidence="6">Zinc transporter</fullName>
    </submittedName>
</protein>
<accession>W8SHX3</accession>
<dbReference type="GO" id="GO:0006882">
    <property type="term" value="P:intracellular zinc ion homeostasis"/>
    <property type="evidence" value="ECO:0007669"/>
    <property type="project" value="TreeGrafter"/>
</dbReference>
<feature type="transmembrane region" description="Helical" evidence="5">
    <location>
        <begin position="159"/>
        <end position="184"/>
    </location>
</feature>
<feature type="transmembrane region" description="Helical" evidence="5">
    <location>
        <begin position="28"/>
        <end position="45"/>
    </location>
</feature>
<evidence type="ECO:0000256" key="5">
    <source>
        <dbReference type="SAM" id="Phobius"/>
    </source>
</evidence>
<dbReference type="Pfam" id="PF02535">
    <property type="entry name" value="Zip"/>
    <property type="match status" value="2"/>
</dbReference>
<feature type="transmembrane region" description="Helical" evidence="5">
    <location>
        <begin position="220"/>
        <end position="240"/>
    </location>
</feature>
<dbReference type="PANTHER" id="PTHR16950:SF16">
    <property type="entry name" value="ZINC TRANSPORTER ZIP13"/>
    <property type="match status" value="1"/>
</dbReference>
<evidence type="ECO:0000256" key="4">
    <source>
        <dbReference type="ARBA" id="ARBA00023136"/>
    </source>
</evidence>
<feature type="transmembrane region" description="Helical" evidence="5">
    <location>
        <begin position="57"/>
        <end position="75"/>
    </location>
</feature>
<evidence type="ECO:0000313" key="6">
    <source>
        <dbReference type="EMBL" id="AHM02056.1"/>
    </source>
</evidence>
<dbReference type="InterPro" id="IPR003689">
    <property type="entry name" value="ZIP"/>
</dbReference>
<name>W8SHX3_9ARCH</name>